<evidence type="ECO:0000313" key="2">
    <source>
        <dbReference type="Proteomes" id="UP000007519"/>
    </source>
</evidence>
<organism evidence="1 2">
    <name type="scientific">Saprospira grandis (strain Lewin)</name>
    <dbReference type="NCBI Taxonomy" id="984262"/>
    <lineage>
        <taxon>Bacteria</taxon>
        <taxon>Pseudomonadati</taxon>
        <taxon>Bacteroidota</taxon>
        <taxon>Saprospiria</taxon>
        <taxon>Saprospirales</taxon>
        <taxon>Saprospiraceae</taxon>
        <taxon>Saprospira</taxon>
    </lineage>
</organism>
<reference evidence="1 2" key="1">
    <citation type="journal article" date="2012" name="Stand. Genomic Sci.">
        <title>Complete genome sequencing and analysis of Saprospira grandis str. Lewin, a predatory marine bacterium.</title>
        <authorList>
            <person name="Saw J.H."/>
            <person name="Yuryev A."/>
            <person name="Kanbe M."/>
            <person name="Hou S."/>
            <person name="Young A.G."/>
            <person name="Aizawa S."/>
            <person name="Alam M."/>
        </authorList>
    </citation>
    <scope>NUCLEOTIDE SEQUENCE [LARGE SCALE GENOMIC DNA]</scope>
    <source>
        <strain evidence="1 2">Lewin</strain>
    </source>
</reference>
<dbReference type="OrthoDB" id="9811837at2"/>
<dbReference type="eggNOG" id="COG0457">
    <property type="taxonomic scope" value="Bacteria"/>
</dbReference>
<evidence type="ECO:0000313" key="1">
    <source>
        <dbReference type="EMBL" id="AFC24963.1"/>
    </source>
</evidence>
<dbReference type="EMBL" id="CP002831">
    <property type="protein sequence ID" value="AFC24963.1"/>
    <property type="molecule type" value="Genomic_DNA"/>
</dbReference>
<keyword evidence="2" id="KW-1185">Reference proteome</keyword>
<sequence length="202" mass="23151">MNSSAKLEYKKGQNALNANQPLAALRAFWTAYKLDPQPEFIYDAAYALLLLKRYRWAQQTYAFLGDFRAAVQASWAVEGELSGRFPKGFYRALIQSRNLPKEKALQALSLMRQHAVAYAPAYLEACRYLDQQPSQAYQLALAGLDQAEDHYTFGGLKLQAALYRYYRGQKEAARELLLELEYSGRLCEEIRQMIIKMQATDE</sequence>
<dbReference type="KEGG" id="sgn:SGRA_2234"/>
<name>H6L3L5_SAPGL</name>
<dbReference type="Proteomes" id="UP000007519">
    <property type="component" value="Chromosome"/>
</dbReference>
<proteinExistence type="predicted"/>
<dbReference type="AlphaFoldDB" id="H6L3L5"/>
<gene>
    <name evidence="1" type="ordered locus">SGRA_2234</name>
</gene>
<protein>
    <submittedName>
        <fullName evidence="1">Tetratricopeptide repeat family</fullName>
    </submittedName>
</protein>
<dbReference type="RefSeq" id="WP_015692578.1">
    <property type="nucleotide sequence ID" value="NC_016940.1"/>
</dbReference>
<dbReference type="HOGENOM" id="CLU_090599_0_0_10"/>
<accession>H6L3L5</accession>